<evidence type="ECO:0000313" key="2">
    <source>
        <dbReference type="Proteomes" id="UP000807342"/>
    </source>
</evidence>
<gene>
    <name evidence="1" type="ORF">P691DRAFT_115857</name>
</gene>
<proteinExistence type="predicted"/>
<accession>A0A9P5WWR1</accession>
<dbReference type="AlphaFoldDB" id="A0A9P5WWR1"/>
<protein>
    <submittedName>
        <fullName evidence="1">Uncharacterized protein</fullName>
    </submittedName>
</protein>
<name>A0A9P5WWR1_9AGAR</name>
<keyword evidence="2" id="KW-1185">Reference proteome</keyword>
<evidence type="ECO:0000313" key="1">
    <source>
        <dbReference type="EMBL" id="KAF9440419.1"/>
    </source>
</evidence>
<sequence>MPQYHQSSSELFTSASLSTMQFVTVALAALAFLISQTAASPRPEPQGSPPIFICNANQPCPAGFHCCITPGFDGTCALGDSGPCPR</sequence>
<dbReference type="EMBL" id="MU152545">
    <property type="protein sequence ID" value="KAF9440419.1"/>
    <property type="molecule type" value="Genomic_DNA"/>
</dbReference>
<comment type="caution">
    <text evidence="1">The sequence shown here is derived from an EMBL/GenBank/DDBJ whole genome shotgun (WGS) entry which is preliminary data.</text>
</comment>
<reference evidence="1" key="1">
    <citation type="submission" date="2020-11" db="EMBL/GenBank/DDBJ databases">
        <authorList>
            <consortium name="DOE Joint Genome Institute"/>
            <person name="Ahrendt S."/>
            <person name="Riley R."/>
            <person name="Andreopoulos W."/>
            <person name="Labutti K."/>
            <person name="Pangilinan J."/>
            <person name="Ruiz-Duenas F.J."/>
            <person name="Barrasa J.M."/>
            <person name="Sanchez-Garcia M."/>
            <person name="Camarero S."/>
            <person name="Miyauchi S."/>
            <person name="Serrano A."/>
            <person name="Linde D."/>
            <person name="Babiker R."/>
            <person name="Drula E."/>
            <person name="Ayuso-Fernandez I."/>
            <person name="Pacheco R."/>
            <person name="Padilla G."/>
            <person name="Ferreira P."/>
            <person name="Barriuso J."/>
            <person name="Kellner H."/>
            <person name="Castanera R."/>
            <person name="Alfaro M."/>
            <person name="Ramirez L."/>
            <person name="Pisabarro A.G."/>
            <person name="Kuo A."/>
            <person name="Tritt A."/>
            <person name="Lipzen A."/>
            <person name="He G."/>
            <person name="Yan M."/>
            <person name="Ng V."/>
            <person name="Cullen D."/>
            <person name="Martin F."/>
            <person name="Rosso M.-N."/>
            <person name="Henrissat B."/>
            <person name="Hibbett D."/>
            <person name="Martinez A.T."/>
            <person name="Grigoriev I.V."/>
        </authorList>
    </citation>
    <scope>NUCLEOTIDE SEQUENCE</scope>
    <source>
        <strain evidence="1">MF-IS2</strain>
    </source>
</reference>
<organism evidence="1 2">
    <name type="scientific">Macrolepiota fuliginosa MF-IS2</name>
    <dbReference type="NCBI Taxonomy" id="1400762"/>
    <lineage>
        <taxon>Eukaryota</taxon>
        <taxon>Fungi</taxon>
        <taxon>Dikarya</taxon>
        <taxon>Basidiomycota</taxon>
        <taxon>Agaricomycotina</taxon>
        <taxon>Agaricomycetes</taxon>
        <taxon>Agaricomycetidae</taxon>
        <taxon>Agaricales</taxon>
        <taxon>Agaricineae</taxon>
        <taxon>Agaricaceae</taxon>
        <taxon>Macrolepiota</taxon>
    </lineage>
</organism>
<dbReference type="Proteomes" id="UP000807342">
    <property type="component" value="Unassembled WGS sequence"/>
</dbReference>
<dbReference type="OrthoDB" id="10543786at2759"/>